<dbReference type="PANTHER" id="PTHR24220:SF689">
    <property type="entry name" value="LIPOPROTEIN-RELEASING SYSTEM ATP-BINDING PROTEIN LOLD"/>
    <property type="match status" value="1"/>
</dbReference>
<keyword evidence="6" id="KW-1185">Reference proteome</keyword>
<protein>
    <submittedName>
        <fullName evidence="5">ATP-binding cassette domain-containing protein</fullName>
    </submittedName>
</protein>
<dbReference type="AlphaFoldDB" id="A0A4V0YEI6"/>
<sequence>MSVVLEARALRFIYPRRVTPVFTGLDASFSSHRVTALTGPPGSGKSSLLYLLAGLLSPTSGHVLHCGTAITGWPDWRRSVWRSQQVGFAFQDAMLDSTRSLTENVIESAVYEGLNPRTARQRALAMLDRFGLADHADLRPTEMPGGQAQRVALCRALLTEPAILLADEPTGGLDAGTTRQVWQALGEVAAKGVCVLVATRDVRAAAFADDVVELGLVPAAV</sequence>
<evidence type="ECO:0000313" key="6">
    <source>
        <dbReference type="Proteomes" id="UP000291758"/>
    </source>
</evidence>
<dbReference type="InterPro" id="IPR027417">
    <property type="entry name" value="P-loop_NTPase"/>
</dbReference>
<feature type="domain" description="ABC transporter" evidence="4">
    <location>
        <begin position="5"/>
        <end position="221"/>
    </location>
</feature>
<dbReference type="GO" id="GO:0016887">
    <property type="term" value="F:ATP hydrolysis activity"/>
    <property type="evidence" value="ECO:0007669"/>
    <property type="project" value="InterPro"/>
</dbReference>
<keyword evidence="3 5" id="KW-0067">ATP-binding</keyword>
<dbReference type="GO" id="GO:0005886">
    <property type="term" value="C:plasma membrane"/>
    <property type="evidence" value="ECO:0007669"/>
    <property type="project" value="TreeGrafter"/>
</dbReference>
<dbReference type="PANTHER" id="PTHR24220">
    <property type="entry name" value="IMPORT ATP-BINDING PROTEIN"/>
    <property type="match status" value="1"/>
</dbReference>
<dbReference type="SUPFAM" id="SSF52540">
    <property type="entry name" value="P-loop containing nucleoside triphosphate hydrolases"/>
    <property type="match status" value="1"/>
</dbReference>
<dbReference type="OrthoDB" id="4425833at2"/>
<reference evidence="5 6" key="1">
    <citation type="submission" date="2019-01" db="EMBL/GenBank/DDBJ databases">
        <title>Genome sequencing of strain 2JSPR-7.</title>
        <authorList>
            <person name="Heo J."/>
            <person name="Kim S.-J."/>
            <person name="Kim J.-S."/>
            <person name="Hong S.-B."/>
            <person name="Kwon S.-W."/>
        </authorList>
    </citation>
    <scope>NUCLEOTIDE SEQUENCE [LARGE SCALE GENOMIC DNA]</scope>
    <source>
        <strain evidence="5 6">2JSPR-7</strain>
    </source>
</reference>
<dbReference type="GO" id="GO:0005524">
    <property type="term" value="F:ATP binding"/>
    <property type="evidence" value="ECO:0007669"/>
    <property type="project" value="UniProtKB-KW"/>
</dbReference>
<comment type="similarity">
    <text evidence="1">Belongs to the ABC transporter superfamily.</text>
</comment>
<dbReference type="InterPro" id="IPR003593">
    <property type="entry name" value="AAA+_ATPase"/>
</dbReference>
<dbReference type="EMBL" id="CP035495">
    <property type="protein sequence ID" value="QAY64341.1"/>
    <property type="molecule type" value="Genomic_DNA"/>
</dbReference>
<name>A0A4V0YEI6_9MICO</name>
<evidence type="ECO:0000256" key="3">
    <source>
        <dbReference type="ARBA" id="ARBA00022840"/>
    </source>
</evidence>
<dbReference type="InterPro" id="IPR015854">
    <property type="entry name" value="ABC_transpr_LolD-like"/>
</dbReference>
<proteinExistence type="inferred from homology"/>
<dbReference type="PROSITE" id="PS50893">
    <property type="entry name" value="ABC_TRANSPORTER_2"/>
    <property type="match status" value="1"/>
</dbReference>
<evidence type="ECO:0000259" key="4">
    <source>
        <dbReference type="PROSITE" id="PS50893"/>
    </source>
</evidence>
<dbReference type="Pfam" id="PF00005">
    <property type="entry name" value="ABC_tran"/>
    <property type="match status" value="1"/>
</dbReference>
<dbReference type="SMART" id="SM00382">
    <property type="entry name" value="AAA"/>
    <property type="match status" value="1"/>
</dbReference>
<dbReference type="InterPro" id="IPR003439">
    <property type="entry name" value="ABC_transporter-like_ATP-bd"/>
</dbReference>
<dbReference type="KEGG" id="xyl:ET495_15265"/>
<evidence type="ECO:0000256" key="1">
    <source>
        <dbReference type="ARBA" id="ARBA00005417"/>
    </source>
</evidence>
<accession>A0A4V0YEI6</accession>
<evidence type="ECO:0000256" key="2">
    <source>
        <dbReference type="ARBA" id="ARBA00022741"/>
    </source>
</evidence>
<dbReference type="Proteomes" id="UP000291758">
    <property type="component" value="Chromosome"/>
</dbReference>
<dbReference type="Gene3D" id="3.40.50.300">
    <property type="entry name" value="P-loop containing nucleotide triphosphate hydrolases"/>
    <property type="match status" value="1"/>
</dbReference>
<dbReference type="GO" id="GO:0022857">
    <property type="term" value="F:transmembrane transporter activity"/>
    <property type="evidence" value="ECO:0007669"/>
    <property type="project" value="TreeGrafter"/>
</dbReference>
<evidence type="ECO:0000313" key="5">
    <source>
        <dbReference type="EMBL" id="QAY64341.1"/>
    </source>
</evidence>
<gene>
    <name evidence="5" type="ORF">ET495_15265</name>
</gene>
<dbReference type="RefSeq" id="WP_129205493.1">
    <property type="nucleotide sequence ID" value="NZ_CP035495.1"/>
</dbReference>
<keyword evidence="2" id="KW-0547">Nucleotide-binding</keyword>
<organism evidence="5 6">
    <name type="scientific">Xylanimonas allomyrinae</name>
    <dbReference type="NCBI Taxonomy" id="2509459"/>
    <lineage>
        <taxon>Bacteria</taxon>
        <taxon>Bacillati</taxon>
        <taxon>Actinomycetota</taxon>
        <taxon>Actinomycetes</taxon>
        <taxon>Micrococcales</taxon>
        <taxon>Promicromonosporaceae</taxon>
        <taxon>Xylanimonas</taxon>
    </lineage>
</organism>